<keyword evidence="2" id="KW-1185">Reference proteome</keyword>
<evidence type="ECO:0000313" key="1">
    <source>
        <dbReference type="EnsemblMetazoa" id="CLYHEMP003370.1"/>
    </source>
</evidence>
<protein>
    <submittedName>
        <fullName evidence="1">Uncharacterized protein</fullName>
    </submittedName>
</protein>
<name>A0A7M5TY23_9CNID</name>
<organism evidence="1 2">
    <name type="scientific">Clytia hemisphaerica</name>
    <dbReference type="NCBI Taxonomy" id="252671"/>
    <lineage>
        <taxon>Eukaryota</taxon>
        <taxon>Metazoa</taxon>
        <taxon>Cnidaria</taxon>
        <taxon>Hydrozoa</taxon>
        <taxon>Hydroidolina</taxon>
        <taxon>Leptothecata</taxon>
        <taxon>Obeliida</taxon>
        <taxon>Clytiidae</taxon>
        <taxon>Clytia</taxon>
    </lineage>
</organism>
<dbReference type="EnsemblMetazoa" id="CLYHEMT003370.1">
    <property type="protein sequence ID" value="CLYHEMP003370.1"/>
    <property type="gene ID" value="CLYHEMG003370"/>
</dbReference>
<dbReference type="Proteomes" id="UP000594262">
    <property type="component" value="Unplaced"/>
</dbReference>
<evidence type="ECO:0000313" key="2">
    <source>
        <dbReference type="Proteomes" id="UP000594262"/>
    </source>
</evidence>
<dbReference type="OrthoDB" id="6036655at2759"/>
<reference evidence="1" key="1">
    <citation type="submission" date="2021-01" db="UniProtKB">
        <authorList>
            <consortium name="EnsemblMetazoa"/>
        </authorList>
    </citation>
    <scope>IDENTIFICATION</scope>
</reference>
<proteinExistence type="predicted"/>
<accession>A0A7M5TY23</accession>
<sequence>ISNTCFSIHTLDDDQDFVSAENQPKDFKDEIKACEILQIFMKCREAIVLEQDFQALIKQSLFDPNFPSTGTPSLLIAENEILSLSTYSKCTDGIFHVMPLIFEVCGENQLYLRSFETGVYQGFIQNNWKTLFNDIITKFKIKHCNIVSIYNTWDVLAAQHRRIETKNS</sequence>
<dbReference type="AlphaFoldDB" id="A0A7M5TY23"/>